<organism evidence="1 2">
    <name type="scientific">Cinara cedri</name>
    <dbReference type="NCBI Taxonomy" id="506608"/>
    <lineage>
        <taxon>Eukaryota</taxon>
        <taxon>Metazoa</taxon>
        <taxon>Ecdysozoa</taxon>
        <taxon>Arthropoda</taxon>
        <taxon>Hexapoda</taxon>
        <taxon>Insecta</taxon>
        <taxon>Pterygota</taxon>
        <taxon>Neoptera</taxon>
        <taxon>Paraneoptera</taxon>
        <taxon>Hemiptera</taxon>
        <taxon>Sternorrhyncha</taxon>
        <taxon>Aphidomorpha</taxon>
        <taxon>Aphidoidea</taxon>
        <taxon>Aphididae</taxon>
        <taxon>Lachninae</taxon>
        <taxon>Cinara</taxon>
    </lineage>
</organism>
<reference evidence="1 2" key="1">
    <citation type="submission" date="2019-08" db="EMBL/GenBank/DDBJ databases">
        <authorList>
            <person name="Alioto T."/>
            <person name="Alioto T."/>
            <person name="Gomez Garrido J."/>
        </authorList>
    </citation>
    <scope>NUCLEOTIDE SEQUENCE [LARGE SCALE GENOMIC DNA]</scope>
</reference>
<keyword evidence="2" id="KW-1185">Reference proteome</keyword>
<dbReference type="EMBL" id="CABPRJ010001117">
    <property type="protein sequence ID" value="VVC35215.1"/>
    <property type="molecule type" value="Genomic_DNA"/>
</dbReference>
<protein>
    <submittedName>
        <fullName evidence="1">Uncharacterized protein</fullName>
    </submittedName>
</protein>
<name>A0A5E4MY12_9HEMI</name>
<dbReference type="Proteomes" id="UP000325440">
    <property type="component" value="Unassembled WGS sequence"/>
</dbReference>
<accession>A0A5E4MY12</accession>
<gene>
    <name evidence="1" type="ORF">CINCED_3A000141</name>
</gene>
<evidence type="ECO:0000313" key="2">
    <source>
        <dbReference type="Proteomes" id="UP000325440"/>
    </source>
</evidence>
<dbReference type="AlphaFoldDB" id="A0A5E4MY12"/>
<evidence type="ECO:0000313" key="1">
    <source>
        <dbReference type="EMBL" id="VVC35215.1"/>
    </source>
</evidence>
<proteinExistence type="predicted"/>
<sequence length="74" mass="7891">MTYSEYVAICRKRKLMCQDLPGAIDIGNIPATNFEQTAAHAIQLLLEGAQASNSEITGAQAMQGVPATEAKMHA</sequence>